<dbReference type="AlphaFoldDB" id="A0AAV9HCE4"/>
<reference evidence="9" key="2">
    <citation type="submission" date="2023-06" db="EMBL/GenBank/DDBJ databases">
        <authorList>
            <consortium name="Lawrence Berkeley National Laboratory"/>
            <person name="Mondo S.J."/>
            <person name="Hensen N."/>
            <person name="Bonometti L."/>
            <person name="Westerberg I."/>
            <person name="Brannstrom I.O."/>
            <person name="Guillou S."/>
            <person name="Cros-Aarteil S."/>
            <person name="Calhoun S."/>
            <person name="Haridas S."/>
            <person name="Kuo A."/>
            <person name="Pangilinan J."/>
            <person name="Riley R."/>
            <person name="Labutti K."/>
            <person name="Andreopoulos B."/>
            <person name="Lipzen A."/>
            <person name="Chen C."/>
            <person name="Yanf M."/>
            <person name="Daum C."/>
            <person name="Ng V."/>
            <person name="Clum A."/>
            <person name="Steindorff A."/>
            <person name="Ohm R."/>
            <person name="Martin F."/>
            <person name="Silar P."/>
            <person name="Natvig D."/>
            <person name="Lalanne C."/>
            <person name="Gautier V."/>
            <person name="Ament-Velasquez S.L."/>
            <person name="Kruys A."/>
            <person name="Hutchinson M.I."/>
            <person name="Powell A.J."/>
            <person name="Barry K."/>
            <person name="Miller A.N."/>
            <person name="Grigoriev I.V."/>
            <person name="Debuchy R."/>
            <person name="Gladieux P."/>
            <person name="Thoren M.H."/>
            <person name="Johannesson H."/>
        </authorList>
    </citation>
    <scope>NUCLEOTIDE SEQUENCE</scope>
    <source>
        <strain evidence="9">PSN324</strain>
    </source>
</reference>
<feature type="compositionally biased region" description="Polar residues" evidence="6">
    <location>
        <begin position="394"/>
        <end position="406"/>
    </location>
</feature>
<dbReference type="EMBL" id="MU865073">
    <property type="protein sequence ID" value="KAK4458328.1"/>
    <property type="molecule type" value="Genomic_DNA"/>
</dbReference>
<dbReference type="Proteomes" id="UP001321749">
    <property type="component" value="Unassembled WGS sequence"/>
</dbReference>
<keyword evidence="3 7" id="KW-1133">Transmembrane helix</keyword>
<dbReference type="PANTHER" id="PTHR33048:SF47">
    <property type="entry name" value="INTEGRAL MEMBRANE PROTEIN-RELATED"/>
    <property type="match status" value="1"/>
</dbReference>
<evidence type="ECO:0000256" key="1">
    <source>
        <dbReference type="ARBA" id="ARBA00004141"/>
    </source>
</evidence>
<feature type="transmembrane region" description="Helical" evidence="7">
    <location>
        <begin position="262"/>
        <end position="280"/>
    </location>
</feature>
<dbReference type="InterPro" id="IPR049326">
    <property type="entry name" value="Rhodopsin_dom_fungi"/>
</dbReference>
<evidence type="ECO:0000313" key="10">
    <source>
        <dbReference type="Proteomes" id="UP001321749"/>
    </source>
</evidence>
<accession>A0AAV9HCE4</accession>
<sequence>MSYKKLLSLPAFHAVIWVGTSLSIVSYGLRAYIRIRLFRRLLLDDWLMLFALLMLTATAAIQQPTMKLVYELLQVLNEAREPSPTFRRDAKIAARAYGVTYLFYTLGVYAVKLSFLVFFYRLGSRITFYLVLWWGVVLITVGFGAATVGIVNYSCEFGPIDDMMRHCTMPDSLVATFDMFKLSVAMDLVTDALIILFPMLILWRVRVSVRKKAILAGVFGLVAFTIVVTSFRNNIFNSEIRDMRNGDIRAINLAWSWFWHHVQLSVSIIIACLVSFRALFCQPSGSTSEKKAAREYYQRRRQQAQKNRASNTVDVRGRVAGRFRQFHDTVLETFRDLEDIDVMDDRVVPLPPAGESDNGSRQEIWTDGEELSRLEEGGGESSITGRSSRETSIKRGQNGDQQSVSISPLEPVHHGIGWAR</sequence>
<feature type="transmembrane region" description="Helical" evidence="7">
    <location>
        <begin position="6"/>
        <end position="29"/>
    </location>
</feature>
<feature type="transmembrane region" description="Helical" evidence="7">
    <location>
        <begin position="41"/>
        <end position="61"/>
    </location>
</feature>
<comment type="subcellular location">
    <subcellularLocation>
        <location evidence="1">Membrane</location>
        <topology evidence="1">Multi-pass membrane protein</topology>
    </subcellularLocation>
</comment>
<keyword evidence="4 7" id="KW-0472">Membrane</keyword>
<dbReference type="Pfam" id="PF20684">
    <property type="entry name" value="Fung_rhodopsin"/>
    <property type="match status" value="1"/>
</dbReference>
<evidence type="ECO:0000256" key="4">
    <source>
        <dbReference type="ARBA" id="ARBA00023136"/>
    </source>
</evidence>
<dbReference type="PANTHER" id="PTHR33048">
    <property type="entry name" value="PTH11-LIKE INTEGRAL MEMBRANE PROTEIN (AFU_ORTHOLOGUE AFUA_5G11245)"/>
    <property type="match status" value="1"/>
</dbReference>
<feature type="region of interest" description="Disordered" evidence="6">
    <location>
        <begin position="369"/>
        <end position="420"/>
    </location>
</feature>
<feature type="transmembrane region" description="Helical" evidence="7">
    <location>
        <begin position="101"/>
        <end position="120"/>
    </location>
</feature>
<dbReference type="InterPro" id="IPR052337">
    <property type="entry name" value="SAT4-like"/>
</dbReference>
<evidence type="ECO:0000256" key="5">
    <source>
        <dbReference type="ARBA" id="ARBA00038359"/>
    </source>
</evidence>
<evidence type="ECO:0000259" key="8">
    <source>
        <dbReference type="Pfam" id="PF20684"/>
    </source>
</evidence>
<comment type="caution">
    <text evidence="9">The sequence shown here is derived from an EMBL/GenBank/DDBJ whole genome shotgun (WGS) entry which is preliminary data.</text>
</comment>
<comment type="similarity">
    <text evidence="5">Belongs to the SAT4 family.</text>
</comment>
<evidence type="ECO:0000256" key="2">
    <source>
        <dbReference type="ARBA" id="ARBA00022692"/>
    </source>
</evidence>
<evidence type="ECO:0000313" key="9">
    <source>
        <dbReference type="EMBL" id="KAK4458328.1"/>
    </source>
</evidence>
<feature type="transmembrane region" description="Helical" evidence="7">
    <location>
        <begin position="213"/>
        <end position="231"/>
    </location>
</feature>
<name>A0AAV9HCE4_9PEZI</name>
<evidence type="ECO:0000256" key="7">
    <source>
        <dbReference type="SAM" id="Phobius"/>
    </source>
</evidence>
<feature type="transmembrane region" description="Helical" evidence="7">
    <location>
        <begin position="179"/>
        <end position="201"/>
    </location>
</feature>
<keyword evidence="2 7" id="KW-0812">Transmembrane</keyword>
<protein>
    <recommendedName>
        <fullName evidence="8">Rhodopsin domain-containing protein</fullName>
    </recommendedName>
</protein>
<evidence type="ECO:0000256" key="6">
    <source>
        <dbReference type="SAM" id="MobiDB-lite"/>
    </source>
</evidence>
<proteinExistence type="inferred from homology"/>
<dbReference type="GO" id="GO:0016020">
    <property type="term" value="C:membrane"/>
    <property type="evidence" value="ECO:0007669"/>
    <property type="project" value="UniProtKB-SubCell"/>
</dbReference>
<gene>
    <name evidence="9" type="ORF">QBC42DRAFT_276964</name>
</gene>
<organism evidence="9 10">
    <name type="scientific">Cladorrhinum samala</name>
    <dbReference type="NCBI Taxonomy" id="585594"/>
    <lineage>
        <taxon>Eukaryota</taxon>
        <taxon>Fungi</taxon>
        <taxon>Dikarya</taxon>
        <taxon>Ascomycota</taxon>
        <taxon>Pezizomycotina</taxon>
        <taxon>Sordariomycetes</taxon>
        <taxon>Sordariomycetidae</taxon>
        <taxon>Sordariales</taxon>
        <taxon>Podosporaceae</taxon>
        <taxon>Cladorrhinum</taxon>
    </lineage>
</organism>
<feature type="domain" description="Rhodopsin" evidence="8">
    <location>
        <begin position="29"/>
        <end position="280"/>
    </location>
</feature>
<evidence type="ECO:0000256" key="3">
    <source>
        <dbReference type="ARBA" id="ARBA00022989"/>
    </source>
</evidence>
<reference evidence="9" key="1">
    <citation type="journal article" date="2023" name="Mol. Phylogenet. Evol.">
        <title>Genome-scale phylogeny and comparative genomics of the fungal order Sordariales.</title>
        <authorList>
            <person name="Hensen N."/>
            <person name="Bonometti L."/>
            <person name="Westerberg I."/>
            <person name="Brannstrom I.O."/>
            <person name="Guillou S."/>
            <person name="Cros-Aarteil S."/>
            <person name="Calhoun S."/>
            <person name="Haridas S."/>
            <person name="Kuo A."/>
            <person name="Mondo S."/>
            <person name="Pangilinan J."/>
            <person name="Riley R."/>
            <person name="LaButti K."/>
            <person name="Andreopoulos B."/>
            <person name="Lipzen A."/>
            <person name="Chen C."/>
            <person name="Yan M."/>
            <person name="Daum C."/>
            <person name="Ng V."/>
            <person name="Clum A."/>
            <person name="Steindorff A."/>
            <person name="Ohm R.A."/>
            <person name="Martin F."/>
            <person name="Silar P."/>
            <person name="Natvig D.O."/>
            <person name="Lalanne C."/>
            <person name="Gautier V."/>
            <person name="Ament-Velasquez S.L."/>
            <person name="Kruys A."/>
            <person name="Hutchinson M.I."/>
            <person name="Powell A.J."/>
            <person name="Barry K."/>
            <person name="Miller A.N."/>
            <person name="Grigoriev I.V."/>
            <person name="Debuchy R."/>
            <person name="Gladieux P."/>
            <person name="Hiltunen Thoren M."/>
            <person name="Johannesson H."/>
        </authorList>
    </citation>
    <scope>NUCLEOTIDE SEQUENCE</scope>
    <source>
        <strain evidence="9">PSN324</strain>
    </source>
</reference>
<feature type="transmembrane region" description="Helical" evidence="7">
    <location>
        <begin position="127"/>
        <end position="153"/>
    </location>
</feature>
<keyword evidence="10" id="KW-1185">Reference proteome</keyword>